<keyword evidence="1" id="KW-0472">Membrane</keyword>
<keyword evidence="3" id="KW-1185">Reference proteome</keyword>
<dbReference type="STRING" id="638303.Thal_1571"/>
<dbReference type="Proteomes" id="UP000002043">
    <property type="component" value="Chromosome"/>
</dbReference>
<sequence>MEQRELAHLLVILSGLLRATGIALVIYFIFSGARLRYVFLTVIITIGGIFSAVLGFILGILSFYHALLYEVFAGLVLISLVYMARREKTVLPKPKLPPQARCALCGAYIKPHDNYSAAKCGDTVLFFESPEHLIRFLEDFDTYVKAKELNLKEPSHIFVRSEGAWRRWK</sequence>
<feature type="transmembrane region" description="Helical" evidence="1">
    <location>
        <begin position="37"/>
        <end position="60"/>
    </location>
</feature>
<proteinExistence type="predicted"/>
<evidence type="ECO:0000313" key="3">
    <source>
        <dbReference type="Proteomes" id="UP000002043"/>
    </source>
</evidence>
<dbReference type="KEGG" id="tal:Thal_1571"/>
<dbReference type="HOGENOM" id="CLU_1523155_0_0_0"/>
<evidence type="ECO:0000256" key="1">
    <source>
        <dbReference type="SAM" id="Phobius"/>
    </source>
</evidence>
<keyword evidence="1" id="KW-0812">Transmembrane</keyword>
<gene>
    <name evidence="2" type="ordered locus">Thal_1571</name>
</gene>
<evidence type="ECO:0000313" key="2">
    <source>
        <dbReference type="EMBL" id="ADC90200.1"/>
    </source>
</evidence>
<dbReference type="RefSeq" id="WP_012992606.1">
    <property type="nucleotide sequence ID" value="NC_013894.1"/>
</dbReference>
<protein>
    <submittedName>
        <fullName evidence="2">Uncharacterized protein</fullName>
    </submittedName>
</protein>
<accession>D3SN70</accession>
<feature type="transmembrane region" description="Helical" evidence="1">
    <location>
        <begin position="66"/>
        <end position="84"/>
    </location>
</feature>
<name>D3SN70_THEAH</name>
<feature type="transmembrane region" description="Helical" evidence="1">
    <location>
        <begin position="6"/>
        <end position="30"/>
    </location>
</feature>
<keyword evidence="1" id="KW-1133">Transmembrane helix</keyword>
<dbReference type="AlphaFoldDB" id="D3SN70"/>
<reference evidence="3" key="1">
    <citation type="journal article" date="2010" name="Stand. Genomic Sci.">
        <title>Complete genome sequence of Thermocrinis albus type strain (HI 11/12T).</title>
        <authorList>
            <person name="Wirth R."/>
            <person name="Sikorski J."/>
            <person name="Brambilla E."/>
            <person name="Misra M."/>
            <person name="Lapidus A."/>
            <person name="Copeland A."/>
            <person name="Nolan M."/>
            <person name="Lucas S."/>
            <person name="Chen F."/>
            <person name="Tice H."/>
            <person name="Cheng J.F."/>
            <person name="Han C."/>
            <person name="Detter J.C."/>
            <person name="Tapia R."/>
            <person name="Bruce D."/>
            <person name="Goodwin L."/>
            <person name="Pitluck S."/>
            <person name="Pati A."/>
            <person name="Anderson I."/>
            <person name="Ivanova N."/>
            <person name="Mavromatis K."/>
            <person name="Mikhailova N."/>
            <person name="Chen A."/>
            <person name="Palaniappan K."/>
            <person name="Bilek Y."/>
            <person name="Hader T."/>
            <person name="Land M."/>
            <person name="Hauser L."/>
            <person name="Chang Y.J."/>
            <person name="Jeffries C.D."/>
            <person name="Tindall B.J."/>
            <person name="Rohde M."/>
            <person name="Goker M."/>
            <person name="Bristow J."/>
            <person name="Eisen J.A."/>
            <person name="Markowitz V."/>
            <person name="Hugenholtz P."/>
            <person name="Kyrpides N.C."/>
            <person name="Klenk H.P."/>
        </authorList>
    </citation>
    <scope>NUCLEOTIDE SEQUENCE [LARGE SCALE GENOMIC DNA]</scope>
    <source>
        <strain evidence="3">DSM 14484 / JCM 11386 / HI 11/12</strain>
    </source>
</reference>
<organism evidence="2 3">
    <name type="scientific">Thermocrinis albus (strain DSM 14484 / JCM 11386 / HI 11/12)</name>
    <dbReference type="NCBI Taxonomy" id="638303"/>
    <lineage>
        <taxon>Bacteria</taxon>
        <taxon>Pseudomonadati</taxon>
        <taxon>Aquificota</taxon>
        <taxon>Aquificia</taxon>
        <taxon>Aquificales</taxon>
        <taxon>Aquificaceae</taxon>
        <taxon>Thermocrinis</taxon>
    </lineage>
</organism>
<dbReference type="EMBL" id="CP001931">
    <property type="protein sequence ID" value="ADC90200.1"/>
    <property type="molecule type" value="Genomic_DNA"/>
</dbReference>
<dbReference type="OrthoDB" id="14213at2"/>